<dbReference type="GO" id="GO:0003676">
    <property type="term" value="F:nucleic acid binding"/>
    <property type="evidence" value="ECO:0007669"/>
    <property type="project" value="InterPro"/>
</dbReference>
<dbReference type="SUPFAM" id="SSF53098">
    <property type="entry name" value="Ribonuclease H-like"/>
    <property type="match status" value="1"/>
</dbReference>
<sequence length="118" mass="12552">MKIFFDGGLRPLPAGMEFAVVAAGRSHIERGLGPGTSMAAEWLALIAALRLANQLDLADAVLLGDAAAVIAQANGIIKVPRAHHAHHAAYLALPRPPRFRLRHIKRTQNLAGIALEKG</sequence>
<dbReference type="Gene3D" id="3.30.420.10">
    <property type="entry name" value="Ribonuclease H-like superfamily/Ribonuclease H"/>
    <property type="match status" value="1"/>
</dbReference>
<dbReference type="RefSeq" id="WP_245829446.1">
    <property type="nucleotide sequence ID" value="NZ_NBBI01000004.1"/>
</dbReference>
<evidence type="ECO:0000313" key="2">
    <source>
        <dbReference type="EMBL" id="OWK29494.1"/>
    </source>
</evidence>
<accession>A0A245ZIE3</accession>
<evidence type="ECO:0000259" key="1">
    <source>
        <dbReference type="Pfam" id="PF13456"/>
    </source>
</evidence>
<dbReference type="EMBL" id="NBBI01000004">
    <property type="protein sequence ID" value="OWK29494.1"/>
    <property type="molecule type" value="Genomic_DNA"/>
</dbReference>
<keyword evidence="3" id="KW-1185">Reference proteome</keyword>
<dbReference type="InterPro" id="IPR036397">
    <property type="entry name" value="RNaseH_sf"/>
</dbReference>
<evidence type="ECO:0000313" key="3">
    <source>
        <dbReference type="Proteomes" id="UP000197290"/>
    </source>
</evidence>
<dbReference type="InterPro" id="IPR002156">
    <property type="entry name" value="RNaseH_domain"/>
</dbReference>
<dbReference type="InterPro" id="IPR012337">
    <property type="entry name" value="RNaseH-like_sf"/>
</dbReference>
<proteinExistence type="predicted"/>
<dbReference type="GO" id="GO:0004523">
    <property type="term" value="F:RNA-DNA hybrid ribonuclease activity"/>
    <property type="evidence" value="ECO:0007669"/>
    <property type="project" value="InterPro"/>
</dbReference>
<comment type="caution">
    <text evidence="2">The sequence shown here is derived from an EMBL/GenBank/DDBJ whole genome shotgun (WGS) entry which is preliminary data.</text>
</comment>
<feature type="domain" description="RNase H type-1" evidence="1">
    <location>
        <begin position="36"/>
        <end position="111"/>
    </location>
</feature>
<name>A0A245ZIE3_9SPHN</name>
<protein>
    <recommendedName>
        <fullName evidence="1">RNase H type-1 domain-containing protein</fullName>
    </recommendedName>
</protein>
<gene>
    <name evidence="2" type="ORF">SPDO_24840</name>
</gene>
<dbReference type="AlphaFoldDB" id="A0A245ZIE3"/>
<dbReference type="Pfam" id="PF13456">
    <property type="entry name" value="RVT_3"/>
    <property type="match status" value="1"/>
</dbReference>
<dbReference type="Proteomes" id="UP000197290">
    <property type="component" value="Unassembled WGS sequence"/>
</dbReference>
<reference evidence="2 3" key="1">
    <citation type="submission" date="2017-03" db="EMBL/GenBank/DDBJ databases">
        <title>Genome sequence of Sphingomonas dokdonensis DSM 21029.</title>
        <authorList>
            <person name="Poehlein A."/>
            <person name="Wuebbeler J.H."/>
            <person name="Steinbuechel A."/>
            <person name="Daniel R."/>
        </authorList>
    </citation>
    <scope>NUCLEOTIDE SEQUENCE [LARGE SCALE GENOMIC DNA]</scope>
    <source>
        <strain evidence="2 3">DSM 21029</strain>
    </source>
</reference>
<organism evidence="2 3">
    <name type="scientific">Sphingomonas dokdonensis</name>
    <dbReference type="NCBI Taxonomy" id="344880"/>
    <lineage>
        <taxon>Bacteria</taxon>
        <taxon>Pseudomonadati</taxon>
        <taxon>Pseudomonadota</taxon>
        <taxon>Alphaproteobacteria</taxon>
        <taxon>Sphingomonadales</taxon>
        <taxon>Sphingomonadaceae</taxon>
        <taxon>Sphingomonas</taxon>
    </lineage>
</organism>